<dbReference type="InterPro" id="IPR003018">
    <property type="entry name" value="GAF"/>
</dbReference>
<dbReference type="Proteomes" id="UP001162734">
    <property type="component" value="Chromosome"/>
</dbReference>
<sequence length="330" mass="35646">MNAFIEKSIGRKLLLAVGLPSAVIAGAGLLWLRAETAHLSPHLAEAVLAAVAVLALAMSAAHFLAVRLLVERPLRSLAAGMRRAEEGDFLFRMPVASRDELGQLAERYNAMLAAITDLHALRLDDARAMDFLQREVALKRELEAQHRLLDDTNRRLEARLNELTLLHDLGRTLASTLRLDELLRYVVDHLGQALGYERFVIFLAEGSGDLVAAESYGVRAEITGTRLPPGEGVAQAAAVSRELVLVRDTARDSRLQGSRVADSQGSLVALPMLYKGECVGVLDLFRPVLDGFSAEELQLLQSVASQAAMAISHARLLEHALGSEQAAAGG</sequence>
<keyword evidence="1" id="KW-1133">Transmembrane helix</keyword>
<reference evidence="4" key="1">
    <citation type="journal article" date="2022" name="Int. J. Syst. Evol. Microbiol.">
        <title>Anaeromyxobacter oryzae sp. nov., Anaeromyxobacter diazotrophicus sp. nov. and Anaeromyxobacter paludicola sp. nov., isolated from paddy soils.</title>
        <authorList>
            <person name="Itoh H."/>
            <person name="Xu Z."/>
            <person name="Mise K."/>
            <person name="Masuda Y."/>
            <person name="Ushijima N."/>
            <person name="Hayakawa C."/>
            <person name="Shiratori Y."/>
            <person name="Senoo K."/>
        </authorList>
    </citation>
    <scope>NUCLEOTIDE SEQUENCE [LARGE SCALE GENOMIC DNA]</scope>
    <source>
        <strain evidence="4">Red630</strain>
    </source>
</reference>
<dbReference type="SUPFAM" id="SSF158472">
    <property type="entry name" value="HAMP domain-like"/>
    <property type="match status" value="1"/>
</dbReference>
<accession>A0ABM7X8U3</accession>
<dbReference type="SUPFAM" id="SSF55781">
    <property type="entry name" value="GAF domain-like"/>
    <property type="match status" value="1"/>
</dbReference>
<dbReference type="InterPro" id="IPR029016">
    <property type="entry name" value="GAF-like_dom_sf"/>
</dbReference>
<proteinExistence type="predicted"/>
<keyword evidence="4" id="KW-1185">Reference proteome</keyword>
<dbReference type="Gene3D" id="3.30.450.40">
    <property type="match status" value="1"/>
</dbReference>
<feature type="transmembrane region" description="Helical" evidence="1">
    <location>
        <begin position="12"/>
        <end position="34"/>
    </location>
</feature>
<keyword evidence="1" id="KW-0812">Transmembrane</keyword>
<keyword evidence="1" id="KW-0472">Membrane</keyword>
<feature type="transmembrane region" description="Helical" evidence="1">
    <location>
        <begin position="46"/>
        <end position="70"/>
    </location>
</feature>
<evidence type="ECO:0000259" key="2">
    <source>
        <dbReference type="PROSITE" id="PS50885"/>
    </source>
</evidence>
<protein>
    <recommendedName>
        <fullName evidence="2">HAMP domain-containing protein</fullName>
    </recommendedName>
</protein>
<dbReference type="PROSITE" id="PS50885">
    <property type="entry name" value="HAMP"/>
    <property type="match status" value="1"/>
</dbReference>
<evidence type="ECO:0000256" key="1">
    <source>
        <dbReference type="SAM" id="Phobius"/>
    </source>
</evidence>
<dbReference type="Gene3D" id="6.10.340.10">
    <property type="match status" value="1"/>
</dbReference>
<dbReference type="EMBL" id="AP025592">
    <property type="protein sequence ID" value="BDG08265.1"/>
    <property type="molecule type" value="Genomic_DNA"/>
</dbReference>
<evidence type="ECO:0000313" key="4">
    <source>
        <dbReference type="Proteomes" id="UP001162734"/>
    </source>
</evidence>
<name>A0ABM7X8U3_9BACT</name>
<feature type="domain" description="HAMP" evidence="2">
    <location>
        <begin position="68"/>
        <end position="120"/>
    </location>
</feature>
<organism evidence="3 4">
    <name type="scientific">Anaeromyxobacter paludicola</name>
    <dbReference type="NCBI Taxonomy" id="2918171"/>
    <lineage>
        <taxon>Bacteria</taxon>
        <taxon>Pseudomonadati</taxon>
        <taxon>Myxococcota</taxon>
        <taxon>Myxococcia</taxon>
        <taxon>Myxococcales</taxon>
        <taxon>Cystobacterineae</taxon>
        <taxon>Anaeromyxobacteraceae</taxon>
        <taxon>Anaeromyxobacter</taxon>
    </lineage>
</organism>
<gene>
    <name evidence="3" type="ORF">AMPC_13780</name>
</gene>
<dbReference type="InterPro" id="IPR003660">
    <property type="entry name" value="HAMP_dom"/>
</dbReference>
<dbReference type="RefSeq" id="WP_248345449.1">
    <property type="nucleotide sequence ID" value="NZ_AP025592.1"/>
</dbReference>
<dbReference type="Pfam" id="PF01590">
    <property type="entry name" value="GAF"/>
    <property type="match status" value="1"/>
</dbReference>
<dbReference type="SMART" id="SM00065">
    <property type="entry name" value="GAF"/>
    <property type="match status" value="1"/>
</dbReference>
<dbReference type="SMART" id="SM00304">
    <property type="entry name" value="HAMP"/>
    <property type="match status" value="1"/>
</dbReference>
<dbReference type="Pfam" id="PF00672">
    <property type="entry name" value="HAMP"/>
    <property type="match status" value="1"/>
</dbReference>
<evidence type="ECO:0000313" key="3">
    <source>
        <dbReference type="EMBL" id="BDG08265.1"/>
    </source>
</evidence>
<dbReference type="CDD" id="cd06225">
    <property type="entry name" value="HAMP"/>
    <property type="match status" value="1"/>
</dbReference>